<name>A0A231GTD2_9NOCA</name>
<gene>
    <name evidence="1" type="ORF">B7C42_08051</name>
</gene>
<evidence type="ECO:0000313" key="1">
    <source>
        <dbReference type="EMBL" id="OXR39876.1"/>
    </source>
</evidence>
<dbReference type="AlphaFoldDB" id="A0A231GTD2"/>
<comment type="caution">
    <text evidence="1">The sequence shown here is derived from an EMBL/GenBank/DDBJ whole genome shotgun (WGS) entry which is preliminary data.</text>
</comment>
<accession>A0A231GTD2</accession>
<reference evidence="1 2" key="1">
    <citation type="submission" date="2017-07" db="EMBL/GenBank/DDBJ databases">
        <title>First draft Genome Sequence of Nocardia cerradoensis isolated from human infection.</title>
        <authorList>
            <person name="Carrasco G."/>
        </authorList>
    </citation>
    <scope>NUCLEOTIDE SEQUENCE [LARGE SCALE GENOMIC DNA]</scope>
    <source>
        <strain evidence="1 2">CNM20130759</strain>
    </source>
</reference>
<dbReference type="RefSeq" id="WP_039778605.1">
    <property type="nucleotide sequence ID" value="NZ_JAAXOR010000001.1"/>
</dbReference>
<evidence type="ECO:0000313" key="2">
    <source>
        <dbReference type="Proteomes" id="UP000215506"/>
    </source>
</evidence>
<dbReference type="EMBL" id="NGAF01000054">
    <property type="protein sequence ID" value="OXR39876.1"/>
    <property type="molecule type" value="Genomic_DNA"/>
</dbReference>
<organism evidence="1 2">
    <name type="scientific">Nocardia cerradoensis</name>
    <dbReference type="NCBI Taxonomy" id="85688"/>
    <lineage>
        <taxon>Bacteria</taxon>
        <taxon>Bacillati</taxon>
        <taxon>Actinomycetota</taxon>
        <taxon>Actinomycetes</taxon>
        <taxon>Mycobacteriales</taxon>
        <taxon>Nocardiaceae</taxon>
        <taxon>Nocardia</taxon>
    </lineage>
</organism>
<protein>
    <recommendedName>
        <fullName evidence="3">Ferredoxin</fullName>
    </recommendedName>
</protein>
<evidence type="ECO:0008006" key="3">
    <source>
        <dbReference type="Google" id="ProtNLM"/>
    </source>
</evidence>
<sequence length="90" mass="9762">MTLPMDERLRATPMRPVHCAQCGARVLARKSSWAQTSIQWDAASAAACVERHTAEALSGKPLPHCSQLRESIWAAARSGELPVLDEAPPD</sequence>
<proteinExistence type="predicted"/>
<keyword evidence="2" id="KW-1185">Reference proteome</keyword>
<dbReference type="Proteomes" id="UP000215506">
    <property type="component" value="Unassembled WGS sequence"/>
</dbReference>